<gene>
    <name evidence="15" type="ORF">RM541_11770</name>
</gene>
<comment type="similarity">
    <text evidence="3">Belongs to the peptidase M1 family.</text>
</comment>
<keyword evidence="10" id="KW-0862">Zinc</keyword>
<keyword evidence="7" id="KW-0645">Protease</keyword>
<dbReference type="InterPro" id="IPR042097">
    <property type="entry name" value="Aminopeptidase_N-like_N_sf"/>
</dbReference>
<dbReference type="EMBL" id="JAVRHN010000008">
    <property type="protein sequence ID" value="MDT0687043.1"/>
    <property type="molecule type" value="Genomic_DNA"/>
</dbReference>
<evidence type="ECO:0000256" key="8">
    <source>
        <dbReference type="ARBA" id="ARBA00022723"/>
    </source>
</evidence>
<evidence type="ECO:0000313" key="16">
    <source>
        <dbReference type="Proteomes" id="UP001253848"/>
    </source>
</evidence>
<evidence type="ECO:0000256" key="3">
    <source>
        <dbReference type="ARBA" id="ARBA00010136"/>
    </source>
</evidence>
<keyword evidence="8" id="KW-0479">Metal-binding</keyword>
<dbReference type="EC" id="3.4.11.2" evidence="4"/>
<proteinExistence type="inferred from homology"/>
<evidence type="ECO:0000256" key="6">
    <source>
        <dbReference type="ARBA" id="ARBA00022438"/>
    </source>
</evidence>
<dbReference type="Proteomes" id="UP001253848">
    <property type="component" value="Unassembled WGS sequence"/>
</dbReference>
<comment type="caution">
    <text evidence="15">The sequence shown here is derived from an EMBL/GenBank/DDBJ whole genome shotgun (WGS) entry which is preliminary data.</text>
</comment>
<keyword evidence="6 15" id="KW-0031">Aminopeptidase</keyword>
<dbReference type="GO" id="GO:0004177">
    <property type="term" value="F:aminopeptidase activity"/>
    <property type="evidence" value="ECO:0007669"/>
    <property type="project" value="UniProtKB-KW"/>
</dbReference>
<evidence type="ECO:0000256" key="10">
    <source>
        <dbReference type="ARBA" id="ARBA00022833"/>
    </source>
</evidence>
<dbReference type="PANTHER" id="PTHR11533:SF174">
    <property type="entry name" value="PUROMYCIN-SENSITIVE AMINOPEPTIDASE-RELATED"/>
    <property type="match status" value="1"/>
</dbReference>
<dbReference type="InterPro" id="IPR050344">
    <property type="entry name" value="Peptidase_M1_aminopeptidases"/>
</dbReference>
<evidence type="ECO:0000256" key="7">
    <source>
        <dbReference type="ARBA" id="ARBA00022670"/>
    </source>
</evidence>
<evidence type="ECO:0000256" key="9">
    <source>
        <dbReference type="ARBA" id="ARBA00022801"/>
    </source>
</evidence>
<keyword evidence="11" id="KW-0482">Metalloprotease</keyword>
<evidence type="ECO:0000259" key="13">
    <source>
        <dbReference type="Pfam" id="PF01433"/>
    </source>
</evidence>
<feature type="domain" description="Peptidase M1 membrane alanine aminopeptidase" evidence="13">
    <location>
        <begin position="293"/>
        <end position="492"/>
    </location>
</feature>
<dbReference type="InterPro" id="IPR001930">
    <property type="entry name" value="Peptidase_M1"/>
</dbReference>
<evidence type="ECO:0000256" key="4">
    <source>
        <dbReference type="ARBA" id="ARBA00012564"/>
    </source>
</evidence>
<keyword evidence="9 15" id="KW-0378">Hydrolase</keyword>
<dbReference type="PRINTS" id="PR00756">
    <property type="entry name" value="ALADIPTASE"/>
</dbReference>
<feature type="domain" description="Aminopeptidase N-like N-terminal" evidence="14">
    <location>
        <begin position="86"/>
        <end position="253"/>
    </location>
</feature>
<protein>
    <recommendedName>
        <fullName evidence="5">Aminopeptidase N</fullName>
        <ecNumber evidence="4">3.4.11.2</ecNumber>
    </recommendedName>
</protein>
<dbReference type="CDD" id="cd09603">
    <property type="entry name" value="M1_APN_like"/>
    <property type="match status" value="1"/>
</dbReference>
<dbReference type="SUPFAM" id="SSF63737">
    <property type="entry name" value="Leukotriene A4 hydrolase N-terminal domain"/>
    <property type="match status" value="1"/>
</dbReference>
<evidence type="ECO:0000256" key="5">
    <source>
        <dbReference type="ARBA" id="ARBA00015611"/>
    </source>
</evidence>
<dbReference type="PANTHER" id="PTHR11533">
    <property type="entry name" value="PROTEASE M1 ZINC METALLOPROTEASE"/>
    <property type="match status" value="1"/>
</dbReference>
<dbReference type="Gene3D" id="1.10.390.10">
    <property type="entry name" value="Neutral Protease Domain 2"/>
    <property type="match status" value="1"/>
</dbReference>
<dbReference type="Gene3D" id="2.60.40.1730">
    <property type="entry name" value="tricorn interacting facor f3 domain"/>
    <property type="match status" value="1"/>
</dbReference>
<keyword evidence="12" id="KW-0812">Transmembrane</keyword>
<keyword evidence="16" id="KW-1185">Reference proteome</keyword>
<dbReference type="InterPro" id="IPR027268">
    <property type="entry name" value="Peptidase_M4/M1_CTD_sf"/>
</dbReference>
<evidence type="ECO:0000256" key="11">
    <source>
        <dbReference type="ARBA" id="ARBA00023049"/>
    </source>
</evidence>
<dbReference type="SUPFAM" id="SSF55486">
    <property type="entry name" value="Metalloproteases ('zincins'), catalytic domain"/>
    <property type="match status" value="1"/>
</dbReference>
<keyword evidence="12" id="KW-1133">Transmembrane helix</keyword>
<evidence type="ECO:0000259" key="14">
    <source>
        <dbReference type="Pfam" id="PF17900"/>
    </source>
</evidence>
<dbReference type="InterPro" id="IPR014782">
    <property type="entry name" value="Peptidase_M1_dom"/>
</dbReference>
<organism evidence="15 16">
    <name type="scientific">Autumnicola psychrophila</name>
    <dbReference type="NCBI Taxonomy" id="3075592"/>
    <lineage>
        <taxon>Bacteria</taxon>
        <taxon>Pseudomonadati</taxon>
        <taxon>Bacteroidota</taxon>
        <taxon>Flavobacteriia</taxon>
        <taxon>Flavobacteriales</taxon>
        <taxon>Flavobacteriaceae</taxon>
        <taxon>Autumnicola</taxon>
    </lineage>
</organism>
<evidence type="ECO:0000313" key="15">
    <source>
        <dbReference type="EMBL" id="MDT0687043.1"/>
    </source>
</evidence>
<feature type="transmembrane region" description="Helical" evidence="12">
    <location>
        <begin position="25"/>
        <end position="46"/>
    </location>
</feature>
<accession>A0ABU3DTR1</accession>
<dbReference type="RefSeq" id="WP_311500347.1">
    <property type="nucleotide sequence ID" value="NZ_JAVRHN010000008.1"/>
</dbReference>
<dbReference type="InterPro" id="IPR045357">
    <property type="entry name" value="Aminopeptidase_N-like_N"/>
</dbReference>
<evidence type="ECO:0000256" key="2">
    <source>
        <dbReference type="ARBA" id="ARBA00001947"/>
    </source>
</evidence>
<sequence>METKILNPAKISGGDRKGIYSRTKIAIFEASSVLALHIFVNLNFIVTFSMKKIFQGLFFLISITGIAQNSEFLDQIQDVDFKNVNATVTILPEEEKVAGEVEYLFEILQFTDSIFIDAHNMDFEEVMLNGKSAEFSNSGRRLWINGNFRPSEGNKLKLKYAATPKQTMYFINWNAPEAVNAPRQVWTQGQGKYTSHWLPSFDDMQEKAIFDLQFRFRPGYEIIANGVLQDKKILNDSIIQWSFDMEQPMSSYLVAVAAGDYRKEEKVSTSGVEMLLYYEPEDSLKVEPTYRYSKEIFDFLEQEIGVDYPWQNYKQVPVQDFLYAGMENTGTTIFSNVFVVDSTGFNDRNYVNVNAHELAHQWFGNLVTETGSKDHWLHEGFATFYALLAEKQIFGEEYYYWKLYESAEQLKDLSDAGKGESVLNPKASSLTFYQKGAWALHILRERVGEEAFNEAVRNYLNQYKFSIVTTDNFIAEVEKTSGQDLSGFIENWLKQSAFKATDALNSLRKSQFITDYLAIAGLREVPISQKFANLNAALNFPVNDYIGQEVVFQLAGNTSEEAKMLYEKAFETNNLYVRQAIATSMDQIPSELKSEYISLLEDDSYLTKETALYNLWMQFPEARSSFLEKIKGITGFMDKNVETLWLALNLATPNYQPEGNQEIFQQLSSYTSEYHHFGTRQNAFGYLYQLNAFTDKNLKGLLQGTQHHTSSFQNYCRKLLEELMKQEDYRKKIQSLADEVPEKQREFLQTKLND</sequence>
<comment type="cofactor">
    <cofactor evidence="2">
        <name>Zn(2+)</name>
        <dbReference type="ChEBI" id="CHEBI:29105"/>
    </cofactor>
</comment>
<keyword evidence="12" id="KW-0472">Membrane</keyword>
<name>A0ABU3DTR1_9FLAO</name>
<reference evidence="15 16" key="1">
    <citation type="submission" date="2023-09" db="EMBL/GenBank/DDBJ databases">
        <authorList>
            <person name="Rey-Velasco X."/>
        </authorList>
    </citation>
    <scope>NUCLEOTIDE SEQUENCE [LARGE SCALE GENOMIC DNA]</scope>
    <source>
        <strain evidence="15 16">F225</strain>
    </source>
</reference>
<evidence type="ECO:0000256" key="1">
    <source>
        <dbReference type="ARBA" id="ARBA00000098"/>
    </source>
</evidence>
<dbReference type="Pfam" id="PF01433">
    <property type="entry name" value="Peptidase_M1"/>
    <property type="match status" value="1"/>
</dbReference>
<dbReference type="Pfam" id="PF17900">
    <property type="entry name" value="Peptidase_M1_N"/>
    <property type="match status" value="1"/>
</dbReference>
<evidence type="ECO:0000256" key="12">
    <source>
        <dbReference type="SAM" id="Phobius"/>
    </source>
</evidence>
<comment type="catalytic activity">
    <reaction evidence="1">
        <text>Release of an N-terminal amino acid, Xaa-|-Yaa- from a peptide, amide or arylamide. Xaa is preferably Ala, but may be most amino acids including Pro (slow action). When a terminal hydrophobic residue is followed by a prolyl residue, the two may be released as an intact Xaa-Pro dipeptide.</text>
        <dbReference type="EC" id="3.4.11.2"/>
    </reaction>
</comment>